<reference evidence="1" key="1">
    <citation type="journal article" date="2010" name="Science">
        <title>Plasticity of animal genome architecture unmasked by rapid evolution of a pelagic tunicate.</title>
        <authorList>
            <person name="Denoeud F."/>
            <person name="Henriet S."/>
            <person name="Mungpakdee S."/>
            <person name="Aury J.M."/>
            <person name="Da Silva C."/>
            <person name="Brinkmann H."/>
            <person name="Mikhaleva J."/>
            <person name="Olsen L.C."/>
            <person name="Jubin C."/>
            <person name="Canestro C."/>
            <person name="Bouquet J.M."/>
            <person name="Danks G."/>
            <person name="Poulain J."/>
            <person name="Campsteijn C."/>
            <person name="Adamski M."/>
            <person name="Cross I."/>
            <person name="Yadetie F."/>
            <person name="Muffato M."/>
            <person name="Louis A."/>
            <person name="Butcher S."/>
            <person name="Tsagkogeorga G."/>
            <person name="Konrad A."/>
            <person name="Singh S."/>
            <person name="Jensen M.F."/>
            <person name="Cong E.H."/>
            <person name="Eikeseth-Otteraa H."/>
            <person name="Noel B."/>
            <person name="Anthouard V."/>
            <person name="Porcel B.M."/>
            <person name="Kachouri-Lafond R."/>
            <person name="Nishino A."/>
            <person name="Ugolini M."/>
            <person name="Chourrout P."/>
            <person name="Nishida H."/>
            <person name="Aasland R."/>
            <person name="Huzurbazar S."/>
            <person name="Westhof E."/>
            <person name="Delsuc F."/>
            <person name="Lehrach H."/>
            <person name="Reinhardt R."/>
            <person name="Weissenbach J."/>
            <person name="Roy S.W."/>
            <person name="Artiguenave F."/>
            <person name="Postlethwait J.H."/>
            <person name="Manak J.R."/>
            <person name="Thompson E.M."/>
            <person name="Jaillon O."/>
            <person name="Du Pasquier L."/>
            <person name="Boudinot P."/>
            <person name="Liberles D.A."/>
            <person name="Volff J.N."/>
            <person name="Philippe H."/>
            <person name="Lenhard B."/>
            <person name="Roest Crollius H."/>
            <person name="Wincker P."/>
            <person name="Chourrout D."/>
        </authorList>
    </citation>
    <scope>NUCLEOTIDE SEQUENCE [LARGE SCALE GENOMIC DNA]</scope>
</reference>
<gene>
    <name evidence="1" type="ORF">GSOID_T00023796001</name>
</gene>
<dbReference type="AlphaFoldDB" id="E4Z1Y0"/>
<sequence>MPSIPPNPYVSEKEKQNLEMQLEASKKDAAPPAYPDPVVVQPAVATGAVVQSPVVLPGVVLAQPTGAWKRPWNSLSWCDSEVCLACWALTCYHGRIYAKIDGEQACFGAACTRMYCPFWCCNIPRVISLQGRVAAARGISDMAGCCAILFCEACVLAQLYYEISE</sequence>
<dbReference type="EMBL" id="FN656592">
    <property type="protein sequence ID" value="CBY41708.1"/>
    <property type="molecule type" value="Genomic_DNA"/>
</dbReference>
<dbReference type="Proteomes" id="UP000011014">
    <property type="component" value="Unassembled WGS sequence"/>
</dbReference>
<evidence type="ECO:0000313" key="1">
    <source>
        <dbReference type="EMBL" id="CBY41708.1"/>
    </source>
</evidence>
<name>E4Z1Y0_OIKDI</name>
<proteinExistence type="predicted"/>
<protein>
    <submittedName>
        <fullName evidence="1">Uncharacterized protein</fullName>
    </submittedName>
</protein>
<organism evidence="1">
    <name type="scientific">Oikopleura dioica</name>
    <name type="common">Tunicate</name>
    <dbReference type="NCBI Taxonomy" id="34765"/>
    <lineage>
        <taxon>Eukaryota</taxon>
        <taxon>Metazoa</taxon>
        <taxon>Chordata</taxon>
        <taxon>Tunicata</taxon>
        <taxon>Appendicularia</taxon>
        <taxon>Copelata</taxon>
        <taxon>Oikopleuridae</taxon>
        <taxon>Oikopleura</taxon>
    </lineage>
</organism>
<accession>E4Z1Y0</accession>